<organism evidence="2 3">
    <name type="scientific">Agrocybe pediades</name>
    <dbReference type="NCBI Taxonomy" id="84607"/>
    <lineage>
        <taxon>Eukaryota</taxon>
        <taxon>Fungi</taxon>
        <taxon>Dikarya</taxon>
        <taxon>Basidiomycota</taxon>
        <taxon>Agaricomycotina</taxon>
        <taxon>Agaricomycetes</taxon>
        <taxon>Agaricomycetidae</taxon>
        <taxon>Agaricales</taxon>
        <taxon>Agaricineae</taxon>
        <taxon>Strophariaceae</taxon>
        <taxon>Agrocybe</taxon>
    </lineage>
</organism>
<keyword evidence="3" id="KW-1185">Reference proteome</keyword>
<proteinExistence type="predicted"/>
<dbReference type="Proteomes" id="UP000521872">
    <property type="component" value="Unassembled WGS sequence"/>
</dbReference>
<gene>
    <name evidence="2" type="ORF">D9613_005818</name>
</gene>
<name>A0A8H4VP16_9AGAR</name>
<comment type="caution">
    <text evidence="2">The sequence shown here is derived from an EMBL/GenBank/DDBJ whole genome shotgun (WGS) entry which is preliminary data.</text>
</comment>
<feature type="chain" id="PRO_5034369396" evidence="1">
    <location>
        <begin position="21"/>
        <end position="146"/>
    </location>
</feature>
<reference evidence="2 3" key="1">
    <citation type="submission" date="2019-12" db="EMBL/GenBank/DDBJ databases">
        <authorList>
            <person name="Floudas D."/>
            <person name="Bentzer J."/>
            <person name="Ahren D."/>
            <person name="Johansson T."/>
            <person name="Persson P."/>
            <person name="Tunlid A."/>
        </authorList>
    </citation>
    <scope>NUCLEOTIDE SEQUENCE [LARGE SCALE GENOMIC DNA]</scope>
    <source>
        <strain evidence="2 3">CBS 102.39</strain>
    </source>
</reference>
<evidence type="ECO:0000256" key="1">
    <source>
        <dbReference type="SAM" id="SignalP"/>
    </source>
</evidence>
<evidence type="ECO:0000313" key="3">
    <source>
        <dbReference type="Proteomes" id="UP000521872"/>
    </source>
</evidence>
<sequence>MRFSVGLLQSILALIVATSALPLEGEAATTALDKRQGIPTANLVTCNFVLQPTAAVDPTNINELNFEFSNVIIDAFENSSTPTGIVVNFGTTFSANLDANNTFNVQDEFGSQRLSAATSIPIIESWVGTTLPGFTSNWIVNSASCQ</sequence>
<keyword evidence="1" id="KW-0732">Signal</keyword>
<dbReference type="AlphaFoldDB" id="A0A8H4VP16"/>
<feature type="signal peptide" evidence="1">
    <location>
        <begin position="1"/>
        <end position="20"/>
    </location>
</feature>
<evidence type="ECO:0000313" key="2">
    <source>
        <dbReference type="EMBL" id="KAF4617696.1"/>
    </source>
</evidence>
<accession>A0A8H4VP16</accession>
<dbReference type="OrthoDB" id="3018247at2759"/>
<dbReference type="EMBL" id="JAACJL010000030">
    <property type="protein sequence ID" value="KAF4617696.1"/>
    <property type="molecule type" value="Genomic_DNA"/>
</dbReference>
<protein>
    <submittedName>
        <fullName evidence="2">Uncharacterized protein</fullName>
    </submittedName>
</protein>